<evidence type="ECO:0000313" key="2">
    <source>
        <dbReference type="Proteomes" id="UP000789405"/>
    </source>
</evidence>
<dbReference type="EMBL" id="CAJVPY010029642">
    <property type="protein sequence ID" value="CAG8794426.1"/>
    <property type="molecule type" value="Genomic_DNA"/>
</dbReference>
<comment type="caution">
    <text evidence="1">The sequence shown here is derived from an EMBL/GenBank/DDBJ whole genome shotgun (WGS) entry which is preliminary data.</text>
</comment>
<name>A0A9N9P1T9_9GLOM</name>
<sequence>RPIIDAHNGVVSRYAKENNLKDGNVVAPSMEKFLAKVIRMDEEIGSTYT</sequence>
<reference evidence="1" key="1">
    <citation type="submission" date="2021-06" db="EMBL/GenBank/DDBJ databases">
        <authorList>
            <person name="Kallberg Y."/>
            <person name="Tangrot J."/>
            <person name="Rosling A."/>
        </authorList>
    </citation>
    <scope>NUCLEOTIDE SEQUENCE</scope>
    <source>
        <strain evidence="1">MA453B</strain>
    </source>
</reference>
<proteinExistence type="predicted"/>
<protein>
    <submittedName>
        <fullName evidence="1">28053_t:CDS:1</fullName>
    </submittedName>
</protein>
<accession>A0A9N9P1T9</accession>
<keyword evidence="2" id="KW-1185">Reference proteome</keyword>
<organism evidence="1 2">
    <name type="scientific">Dentiscutata erythropus</name>
    <dbReference type="NCBI Taxonomy" id="1348616"/>
    <lineage>
        <taxon>Eukaryota</taxon>
        <taxon>Fungi</taxon>
        <taxon>Fungi incertae sedis</taxon>
        <taxon>Mucoromycota</taxon>
        <taxon>Glomeromycotina</taxon>
        <taxon>Glomeromycetes</taxon>
        <taxon>Diversisporales</taxon>
        <taxon>Gigasporaceae</taxon>
        <taxon>Dentiscutata</taxon>
    </lineage>
</organism>
<evidence type="ECO:0000313" key="1">
    <source>
        <dbReference type="EMBL" id="CAG8794426.1"/>
    </source>
</evidence>
<feature type="non-terminal residue" evidence="1">
    <location>
        <position position="1"/>
    </location>
</feature>
<feature type="non-terminal residue" evidence="1">
    <location>
        <position position="49"/>
    </location>
</feature>
<dbReference type="Proteomes" id="UP000789405">
    <property type="component" value="Unassembled WGS sequence"/>
</dbReference>
<gene>
    <name evidence="1" type="ORF">DERYTH_LOCUS22069</name>
</gene>
<dbReference type="AlphaFoldDB" id="A0A9N9P1T9"/>